<dbReference type="NCBIfam" id="NF010621">
    <property type="entry name" value="PRK14014.1"/>
    <property type="match status" value="1"/>
</dbReference>
<dbReference type="PANTHER" id="PTHR10983:SF16">
    <property type="entry name" value="LYSOCARDIOLIPIN ACYLTRANSFERASE 1"/>
    <property type="match status" value="1"/>
</dbReference>
<dbReference type="GO" id="GO:0016746">
    <property type="term" value="F:acyltransferase activity"/>
    <property type="evidence" value="ECO:0007669"/>
    <property type="project" value="UniProtKB-KW"/>
</dbReference>
<dbReference type="KEGG" id="kuy:FY550_08430"/>
<dbReference type="EMBL" id="CP043420">
    <property type="protein sequence ID" value="QEL11158.1"/>
    <property type="molecule type" value="Genomic_DNA"/>
</dbReference>
<dbReference type="STRING" id="657387.BH688_04680"/>
<dbReference type="Pfam" id="PF01553">
    <property type="entry name" value="Acyltransferase"/>
    <property type="match status" value="1"/>
</dbReference>
<keyword evidence="1" id="KW-0808">Transferase</keyword>
<evidence type="ECO:0000313" key="2">
    <source>
        <dbReference type="Proteomes" id="UP000322553"/>
    </source>
</evidence>
<dbReference type="PANTHER" id="PTHR10983">
    <property type="entry name" value="1-ACYLGLYCEROL-3-PHOSPHATE ACYLTRANSFERASE-RELATED"/>
    <property type="match status" value="1"/>
</dbReference>
<dbReference type="SUPFAM" id="SSF69593">
    <property type="entry name" value="Glycerol-3-phosphate (1)-acyltransferase"/>
    <property type="match status" value="1"/>
</dbReference>
<keyword evidence="1" id="KW-0012">Acyltransferase</keyword>
<protein>
    <submittedName>
        <fullName evidence="1">Acyltransferase</fullName>
    </submittedName>
</protein>
<dbReference type="InterPro" id="IPR002123">
    <property type="entry name" value="Plipid/glycerol_acylTrfase"/>
</dbReference>
<name>A0A1S1NYN6_9GAMM</name>
<keyword evidence="2" id="KW-1185">Reference proteome</keyword>
<dbReference type="AlphaFoldDB" id="A0A1S1NYN6"/>
<dbReference type="OrthoDB" id="319710at2"/>
<dbReference type="Proteomes" id="UP000322553">
    <property type="component" value="Chromosome"/>
</dbReference>
<dbReference type="RefSeq" id="WP_070977510.1">
    <property type="nucleotide sequence ID" value="NZ_CP043420.1"/>
</dbReference>
<reference evidence="1 2" key="1">
    <citation type="submission" date="2019-08" db="EMBL/GenBank/DDBJ databases">
        <title>Complete genome sequence of Kushneria sp. YCWA18, a halophilic phosphate-solubilizing bacterium isolated from Daqiao saltern in China.</title>
        <authorList>
            <person name="Du G.-X."/>
            <person name="Qu L.-Y."/>
        </authorList>
    </citation>
    <scope>NUCLEOTIDE SEQUENCE [LARGE SCALE GENOMIC DNA]</scope>
    <source>
        <strain evidence="1 2">YCWA18</strain>
    </source>
</reference>
<organism evidence="1 2">
    <name type="scientific">Kushneria phosphatilytica</name>
    <dbReference type="NCBI Taxonomy" id="657387"/>
    <lineage>
        <taxon>Bacteria</taxon>
        <taxon>Pseudomonadati</taxon>
        <taxon>Pseudomonadota</taxon>
        <taxon>Gammaproteobacteria</taxon>
        <taxon>Oceanospirillales</taxon>
        <taxon>Halomonadaceae</taxon>
        <taxon>Kushneria</taxon>
    </lineage>
</organism>
<dbReference type="CDD" id="cd07990">
    <property type="entry name" value="LPLAT_LCLAT1-like"/>
    <property type="match status" value="1"/>
</dbReference>
<proteinExistence type="predicted"/>
<accession>A0A1S1NYN6</accession>
<evidence type="ECO:0000313" key="1">
    <source>
        <dbReference type="EMBL" id="QEL11158.1"/>
    </source>
</evidence>
<dbReference type="SMART" id="SM00563">
    <property type="entry name" value="PlsC"/>
    <property type="match status" value="1"/>
</dbReference>
<gene>
    <name evidence="1" type="ORF">FY550_08430</name>
</gene>
<sequence length="290" mass="33966">MSLIKGAVSVLLLTLNTLLWCPPVIVLALFKLLPSVWLRRHLLDALEWLANGWIATNNLWIRYWLKPDIRFTLPNSLSPDQWWLVMANHRSWTDIFILQYALAGRLPTPRFFIKRELLWLPIMGLAWWALEFPFVRRYSREQLERDPGLAQRDQQATRRMCANARQRPMAIYNFLEGTRFTPEKHRRQQSPYQHLLRPRAGGCAQVVDLLGDRLAGIIDITLDYRAGQSGFGAFLCGRTGTISMNVRHLDIPSWMHEGNYSSDAIYRERFQAWVNTVWQEKDQQLSSQEF</sequence>